<evidence type="ECO:0000313" key="2">
    <source>
        <dbReference type="Proteomes" id="UP000790709"/>
    </source>
</evidence>
<name>A0ACB8BG02_9AGAM</name>
<evidence type="ECO:0000313" key="1">
    <source>
        <dbReference type="EMBL" id="KAH7924386.1"/>
    </source>
</evidence>
<organism evidence="1 2">
    <name type="scientific">Leucogyrophana mollusca</name>
    <dbReference type="NCBI Taxonomy" id="85980"/>
    <lineage>
        <taxon>Eukaryota</taxon>
        <taxon>Fungi</taxon>
        <taxon>Dikarya</taxon>
        <taxon>Basidiomycota</taxon>
        <taxon>Agaricomycotina</taxon>
        <taxon>Agaricomycetes</taxon>
        <taxon>Agaricomycetidae</taxon>
        <taxon>Boletales</taxon>
        <taxon>Boletales incertae sedis</taxon>
        <taxon>Leucogyrophana</taxon>
    </lineage>
</organism>
<sequence>MTVPDPVPVLTSELQSKLQGRIEKVLTGIINANLRTRYVQESPVFANFRDSVECLGDDLETRDKLLLESFRTTVPLTTYASHKPFISKLLEQPCMEDDVKNLFAPGLPNFVAPSSATSGKEPKYFAKYQHPPGADGLEIPRSKVGGKLCVVFSLFYNQLLEIRGDAGKETIIPITIVSAGGIRMKCGFSIDKDPLLMKLTLPGETSPLAVTFLRNYRSSLLMHALFALADPMVEIMFMNYSTMFIDLVGYMEEEWDTLVTCIETGELPDCEGIDEIREYLEPKLPPNPTRATELRAIGIATDTPGWLVKVWPGLKMAVAVASGLFASALPKMRHYLGPTVLIRSLGFVSTEGQIGMVYNPQELNLFRAVSDDVIEYLDVSLDETAASLVPAWELRAGHRYEIVLTTRDGLWRYRQDDIIEVAGFDPSDGVPILKYIERRNVVARLGGGDIAGETLADAIFATQVTLGKVLEFTVVTDERAVPPCLGYLVEIEGAIGPNAHMAPQQLHDNLYHADIILRYVIDHGRVGPSTIRILKPGTFKDFRGWKIGLTNSGVGQVKVPVVLKDEKAVRWFLERVVQEM</sequence>
<gene>
    <name evidence="1" type="ORF">BV22DRAFT_1035202</name>
</gene>
<keyword evidence="2" id="KW-1185">Reference proteome</keyword>
<accession>A0ACB8BG02</accession>
<proteinExistence type="predicted"/>
<comment type="caution">
    <text evidence="1">The sequence shown here is derived from an EMBL/GenBank/DDBJ whole genome shotgun (WGS) entry which is preliminary data.</text>
</comment>
<dbReference type="Proteomes" id="UP000790709">
    <property type="component" value="Unassembled WGS sequence"/>
</dbReference>
<protein>
    <submittedName>
        <fullName evidence="1">Uncharacterized protein</fullName>
    </submittedName>
</protein>
<dbReference type="EMBL" id="MU266426">
    <property type="protein sequence ID" value="KAH7924386.1"/>
    <property type="molecule type" value="Genomic_DNA"/>
</dbReference>
<reference evidence="1" key="1">
    <citation type="journal article" date="2021" name="New Phytol.">
        <title>Evolutionary innovations through gain and loss of genes in the ectomycorrhizal Boletales.</title>
        <authorList>
            <person name="Wu G."/>
            <person name="Miyauchi S."/>
            <person name="Morin E."/>
            <person name="Kuo A."/>
            <person name="Drula E."/>
            <person name="Varga T."/>
            <person name="Kohler A."/>
            <person name="Feng B."/>
            <person name="Cao Y."/>
            <person name="Lipzen A."/>
            <person name="Daum C."/>
            <person name="Hundley H."/>
            <person name="Pangilinan J."/>
            <person name="Johnson J."/>
            <person name="Barry K."/>
            <person name="LaButti K."/>
            <person name="Ng V."/>
            <person name="Ahrendt S."/>
            <person name="Min B."/>
            <person name="Choi I.G."/>
            <person name="Park H."/>
            <person name="Plett J.M."/>
            <person name="Magnuson J."/>
            <person name="Spatafora J.W."/>
            <person name="Nagy L.G."/>
            <person name="Henrissat B."/>
            <person name="Grigoriev I.V."/>
            <person name="Yang Z.L."/>
            <person name="Xu J."/>
            <person name="Martin F.M."/>
        </authorList>
    </citation>
    <scope>NUCLEOTIDE SEQUENCE</scope>
    <source>
        <strain evidence="1">KUC20120723A-06</strain>
    </source>
</reference>